<dbReference type="Gene3D" id="2.40.50.90">
    <property type="match status" value="1"/>
</dbReference>
<name>A0AAJ1M7W6_LIMMU</name>
<organism evidence="3 4">
    <name type="scientific">Limosilactobacillus mucosae</name>
    <name type="common">Lactobacillus mucosae</name>
    <dbReference type="NCBI Taxonomy" id="97478"/>
    <lineage>
        <taxon>Bacteria</taxon>
        <taxon>Bacillati</taxon>
        <taxon>Bacillota</taxon>
        <taxon>Bacilli</taxon>
        <taxon>Lactobacillales</taxon>
        <taxon>Lactobacillaceae</taxon>
        <taxon>Limosilactobacillus</taxon>
    </lineage>
</organism>
<dbReference type="EMBL" id="JAQOND010000032">
    <property type="protein sequence ID" value="MDC2828447.1"/>
    <property type="molecule type" value="Genomic_DNA"/>
</dbReference>
<keyword evidence="1" id="KW-0812">Transmembrane</keyword>
<protein>
    <submittedName>
        <fullName evidence="3">Thermonuclease family protein</fullName>
    </submittedName>
</protein>
<dbReference type="RefSeq" id="WP_272207397.1">
    <property type="nucleotide sequence ID" value="NZ_JAQONC010000001.1"/>
</dbReference>
<dbReference type="AlphaFoldDB" id="A0AAJ1M7W6"/>
<dbReference type="InterPro" id="IPR035437">
    <property type="entry name" value="SNase_OB-fold_sf"/>
</dbReference>
<evidence type="ECO:0000256" key="1">
    <source>
        <dbReference type="SAM" id="Phobius"/>
    </source>
</evidence>
<keyword evidence="1" id="KW-1133">Transmembrane helix</keyword>
<keyword evidence="1" id="KW-0472">Membrane</keyword>
<dbReference type="SMART" id="SM00318">
    <property type="entry name" value="SNc"/>
    <property type="match status" value="1"/>
</dbReference>
<evidence type="ECO:0000313" key="4">
    <source>
        <dbReference type="Proteomes" id="UP001218021"/>
    </source>
</evidence>
<feature type="transmembrane region" description="Helical" evidence="1">
    <location>
        <begin position="7"/>
        <end position="32"/>
    </location>
</feature>
<gene>
    <name evidence="3" type="ORF">PO158_09160</name>
</gene>
<dbReference type="SUPFAM" id="SSF50199">
    <property type="entry name" value="Staphylococcal nuclease"/>
    <property type="match status" value="1"/>
</dbReference>
<proteinExistence type="predicted"/>
<sequence>MKRKKDYLAVVISNGILMVLLGFILGLLVILINGVLSMSLPVVGQPETAHAAIFDFKKEKKHKITNLNISDTPQKVKVLEVADDNTFVVKGEYTNPKRLALYLTVLPSSELFAGESAHNYFKKLMLHKTVYVFNDDQTPKKKNELVYVKIGNQLVQSKLLRKGYAAIYNYNGSEEYYQKFVKDQDYGQQHSNGVWIRPGYVTENGFDRKIGKE</sequence>
<accession>A0AAJ1M7W6</accession>
<dbReference type="Pfam" id="PF00565">
    <property type="entry name" value="SNase"/>
    <property type="match status" value="1"/>
</dbReference>
<reference evidence="3" key="1">
    <citation type="submission" date="2023-01" db="EMBL/GenBank/DDBJ databases">
        <title>Genome analysis of 13 Lactobacillus isolated from gut of wild boar.</title>
        <authorList>
            <person name="Papp P."/>
            <person name="Libisch B."/>
            <person name="Nagy T."/>
            <person name="Olasz F."/>
        </authorList>
    </citation>
    <scope>NUCLEOTIDE SEQUENCE</scope>
    <source>
        <strain evidence="3">F108</strain>
    </source>
</reference>
<evidence type="ECO:0000259" key="2">
    <source>
        <dbReference type="SMART" id="SM00318"/>
    </source>
</evidence>
<evidence type="ECO:0000313" key="3">
    <source>
        <dbReference type="EMBL" id="MDC2828447.1"/>
    </source>
</evidence>
<dbReference type="Proteomes" id="UP001218021">
    <property type="component" value="Unassembled WGS sequence"/>
</dbReference>
<dbReference type="InterPro" id="IPR016071">
    <property type="entry name" value="Staphylococal_nuclease_OB-fold"/>
</dbReference>
<feature type="domain" description="TNase-like" evidence="2">
    <location>
        <begin position="72"/>
        <end position="197"/>
    </location>
</feature>
<comment type="caution">
    <text evidence="3">The sequence shown here is derived from an EMBL/GenBank/DDBJ whole genome shotgun (WGS) entry which is preliminary data.</text>
</comment>